<dbReference type="EMBL" id="BSET01000002">
    <property type="protein sequence ID" value="GLK03177.1"/>
    <property type="molecule type" value="Genomic_DNA"/>
</dbReference>
<dbReference type="Proteomes" id="UP001142325">
    <property type="component" value="Unassembled WGS sequence"/>
</dbReference>
<dbReference type="AlphaFoldDB" id="A0A9W6HUI0"/>
<comment type="caution">
    <text evidence="1">The sequence shown here is derived from an EMBL/GenBank/DDBJ whole genome shotgun (WGS) entry which is preliminary data.</text>
</comment>
<name>A0A9W6HUI0_9MICO</name>
<proteinExistence type="predicted"/>
<protein>
    <submittedName>
        <fullName evidence="1">Uncharacterized protein</fullName>
    </submittedName>
</protein>
<evidence type="ECO:0000313" key="1">
    <source>
        <dbReference type="EMBL" id="GLK03177.1"/>
    </source>
</evidence>
<evidence type="ECO:0000313" key="2">
    <source>
        <dbReference type="Proteomes" id="UP001142325"/>
    </source>
</evidence>
<sequence>MTEETLTLYDDLVREFTHNYPRGARLLAVASIDADRSRVFASHLAEAMERQGIDTRQVTAEGRDEAALRTEVVEPFRAERPDAAILISGDTELLTPEIRGLWHHTLWLVAGDERPYTAASAIVDVTDPAHPTRRFADFCAVPPSVKP</sequence>
<dbReference type="RefSeq" id="WP_204937973.1">
    <property type="nucleotide sequence ID" value="NZ_BAAAUM010000002.1"/>
</dbReference>
<gene>
    <name evidence="1" type="ORF">GCM10017596_28920</name>
</gene>
<accession>A0A9W6HUI0</accession>
<keyword evidence="2" id="KW-1185">Reference proteome</keyword>
<organism evidence="1 2">
    <name type="scientific">Microbacterium keratanolyticum</name>
    <dbReference type="NCBI Taxonomy" id="67574"/>
    <lineage>
        <taxon>Bacteria</taxon>
        <taxon>Bacillati</taxon>
        <taxon>Actinomycetota</taxon>
        <taxon>Actinomycetes</taxon>
        <taxon>Micrococcales</taxon>
        <taxon>Microbacteriaceae</taxon>
        <taxon>Microbacterium</taxon>
    </lineage>
</organism>
<reference evidence="1" key="1">
    <citation type="journal article" date="2014" name="Int. J. Syst. Evol. Microbiol.">
        <title>Complete genome sequence of Corynebacterium casei LMG S-19264T (=DSM 44701T), isolated from a smear-ripened cheese.</title>
        <authorList>
            <consortium name="US DOE Joint Genome Institute (JGI-PGF)"/>
            <person name="Walter F."/>
            <person name="Albersmeier A."/>
            <person name="Kalinowski J."/>
            <person name="Ruckert C."/>
        </authorList>
    </citation>
    <scope>NUCLEOTIDE SEQUENCE</scope>
    <source>
        <strain evidence="1">VKM Ac-1958</strain>
    </source>
</reference>
<reference evidence="1" key="2">
    <citation type="submission" date="2023-01" db="EMBL/GenBank/DDBJ databases">
        <authorList>
            <person name="Sun Q."/>
            <person name="Evtushenko L."/>
        </authorList>
    </citation>
    <scope>NUCLEOTIDE SEQUENCE</scope>
    <source>
        <strain evidence="1">VKM Ac-1958</strain>
    </source>
</reference>